<dbReference type="InterPro" id="IPR013083">
    <property type="entry name" value="Znf_RING/FYVE/PHD"/>
</dbReference>
<dbReference type="PROSITE" id="PS51044">
    <property type="entry name" value="ZF_SP_RING"/>
    <property type="match status" value="1"/>
</dbReference>
<keyword evidence="9" id="KW-0539">Nucleus</keyword>
<dbReference type="PANTHER" id="PTHR21330">
    <property type="entry name" value="E3 SUMO-PROTEIN LIGASE NSE2"/>
    <property type="match status" value="1"/>
</dbReference>
<dbReference type="GO" id="GO:0008270">
    <property type="term" value="F:zinc ion binding"/>
    <property type="evidence" value="ECO:0007669"/>
    <property type="project" value="UniProtKB-KW"/>
</dbReference>
<dbReference type="CDD" id="cd16651">
    <property type="entry name" value="SPL-RING_NSE2"/>
    <property type="match status" value="1"/>
</dbReference>
<evidence type="ECO:0000256" key="5">
    <source>
        <dbReference type="ARBA" id="ARBA00022723"/>
    </source>
</evidence>
<dbReference type="GO" id="GO:0016874">
    <property type="term" value="F:ligase activity"/>
    <property type="evidence" value="ECO:0007669"/>
    <property type="project" value="UniProtKB-KW"/>
</dbReference>
<name>A0AAW2ZBB8_9EUKA</name>
<protein>
    <submittedName>
        <fullName evidence="12">E3 SUMO-protein ligase</fullName>
    </submittedName>
</protein>
<dbReference type="Pfam" id="PF11789">
    <property type="entry name" value="zf-Nse"/>
    <property type="match status" value="1"/>
</dbReference>
<dbReference type="GO" id="GO:0016925">
    <property type="term" value="P:protein sumoylation"/>
    <property type="evidence" value="ECO:0007669"/>
    <property type="project" value="TreeGrafter"/>
</dbReference>
<comment type="pathway">
    <text evidence="2">Protein modification; protein sumoylation.</text>
</comment>
<dbReference type="GO" id="GO:0061665">
    <property type="term" value="F:SUMO ligase activity"/>
    <property type="evidence" value="ECO:0007669"/>
    <property type="project" value="TreeGrafter"/>
</dbReference>
<evidence type="ECO:0000313" key="12">
    <source>
        <dbReference type="EMBL" id="KAL0486278.1"/>
    </source>
</evidence>
<evidence type="ECO:0000256" key="1">
    <source>
        <dbReference type="ARBA" id="ARBA00004123"/>
    </source>
</evidence>
<evidence type="ECO:0000256" key="8">
    <source>
        <dbReference type="ARBA" id="ARBA00022833"/>
    </source>
</evidence>
<evidence type="ECO:0000256" key="10">
    <source>
        <dbReference type="PROSITE-ProRule" id="PRU00452"/>
    </source>
</evidence>
<evidence type="ECO:0000313" key="13">
    <source>
        <dbReference type="Proteomes" id="UP001431209"/>
    </source>
</evidence>
<evidence type="ECO:0000256" key="4">
    <source>
        <dbReference type="ARBA" id="ARBA00022679"/>
    </source>
</evidence>
<reference evidence="12 13" key="1">
    <citation type="submission" date="2024-03" db="EMBL/GenBank/DDBJ databases">
        <title>The Acrasis kona genome and developmental transcriptomes reveal deep origins of eukaryotic multicellular pathways.</title>
        <authorList>
            <person name="Sheikh S."/>
            <person name="Fu C.-J."/>
            <person name="Brown M.W."/>
            <person name="Baldauf S.L."/>
        </authorList>
    </citation>
    <scope>NUCLEOTIDE SEQUENCE [LARGE SCALE GENOMIC DNA]</scope>
    <source>
        <strain evidence="12 13">ATCC MYA-3509</strain>
    </source>
</reference>
<evidence type="ECO:0000256" key="9">
    <source>
        <dbReference type="ARBA" id="ARBA00023242"/>
    </source>
</evidence>
<evidence type="ECO:0000256" key="2">
    <source>
        <dbReference type="ARBA" id="ARBA00004718"/>
    </source>
</evidence>
<dbReference type="GO" id="GO:0005634">
    <property type="term" value="C:nucleus"/>
    <property type="evidence" value="ECO:0007669"/>
    <property type="project" value="UniProtKB-SubCell"/>
</dbReference>
<keyword evidence="6 10" id="KW-0863">Zinc-finger</keyword>
<dbReference type="InterPro" id="IPR026846">
    <property type="entry name" value="Nse2(Mms21)"/>
</dbReference>
<feature type="domain" description="SP-RING-type" evidence="11">
    <location>
        <begin position="143"/>
        <end position="228"/>
    </location>
</feature>
<evidence type="ECO:0000256" key="7">
    <source>
        <dbReference type="ARBA" id="ARBA00022786"/>
    </source>
</evidence>
<keyword evidence="7" id="KW-0833">Ubl conjugation pathway</keyword>
<dbReference type="AlphaFoldDB" id="A0AAW2ZBB8"/>
<gene>
    <name evidence="12" type="ORF">AKO1_011952</name>
</gene>
<dbReference type="GO" id="GO:0000724">
    <property type="term" value="P:double-strand break repair via homologous recombination"/>
    <property type="evidence" value="ECO:0007669"/>
    <property type="project" value="InterPro"/>
</dbReference>
<proteinExistence type="inferred from homology"/>
<keyword evidence="4" id="KW-0808">Transferase</keyword>
<evidence type="ECO:0000256" key="3">
    <source>
        <dbReference type="ARBA" id="ARBA00008212"/>
    </source>
</evidence>
<accession>A0AAW2ZBB8</accession>
<keyword evidence="8" id="KW-0862">Zinc</keyword>
<dbReference type="Proteomes" id="UP001431209">
    <property type="component" value="Unassembled WGS sequence"/>
</dbReference>
<evidence type="ECO:0000259" key="11">
    <source>
        <dbReference type="PROSITE" id="PS51044"/>
    </source>
</evidence>
<dbReference type="PANTHER" id="PTHR21330:SF1">
    <property type="entry name" value="E3 SUMO-PROTEIN LIGASE NSE2"/>
    <property type="match status" value="1"/>
</dbReference>
<dbReference type="SUPFAM" id="SSF57850">
    <property type="entry name" value="RING/U-box"/>
    <property type="match status" value="1"/>
</dbReference>
<comment type="subcellular location">
    <subcellularLocation>
        <location evidence="1">Nucleus</location>
    </subcellularLocation>
</comment>
<evidence type="ECO:0000256" key="6">
    <source>
        <dbReference type="ARBA" id="ARBA00022771"/>
    </source>
</evidence>
<dbReference type="GO" id="GO:0030915">
    <property type="term" value="C:Smc5-Smc6 complex"/>
    <property type="evidence" value="ECO:0007669"/>
    <property type="project" value="InterPro"/>
</dbReference>
<dbReference type="InterPro" id="IPR004181">
    <property type="entry name" value="Znf_MIZ"/>
</dbReference>
<comment type="similarity">
    <text evidence="3">Belongs to the NSE2 family.</text>
</comment>
<comment type="caution">
    <text evidence="12">The sequence shown here is derived from an EMBL/GenBank/DDBJ whole genome shotgun (WGS) entry which is preliminary data.</text>
</comment>
<dbReference type="EMBL" id="JAOPGA020001213">
    <property type="protein sequence ID" value="KAL0486278.1"/>
    <property type="molecule type" value="Genomic_DNA"/>
</dbReference>
<sequence length="244" mass="28595">MHRHVDHVFVEINKLIQPHDENRKTILDYIADVQDEAVKFEQFWDPVKETEKYEQNHKYVQQLDAVILDYLIMEKKLKASGDTLKEIQNAGHIEDLEGAFIRKSTEKQGSLNKEDVKKDERYISFRKAIYDIHKAEDFFTKVDDDEIEVSQAERDIHDPCSKEVIEHPVRNRKCGHVYDKATIIHYIKSSRKNMCPVAGCRSTVAENDLERDLEMEIYIKRKLKNQSATQTTEIDDAIDLSDED</sequence>
<dbReference type="Gene3D" id="3.30.40.10">
    <property type="entry name" value="Zinc/RING finger domain, C3HC4 (zinc finger)"/>
    <property type="match status" value="1"/>
</dbReference>
<keyword evidence="12" id="KW-0436">Ligase</keyword>
<organism evidence="12 13">
    <name type="scientific">Acrasis kona</name>
    <dbReference type="NCBI Taxonomy" id="1008807"/>
    <lineage>
        <taxon>Eukaryota</taxon>
        <taxon>Discoba</taxon>
        <taxon>Heterolobosea</taxon>
        <taxon>Tetramitia</taxon>
        <taxon>Eutetramitia</taxon>
        <taxon>Acrasidae</taxon>
        <taxon>Acrasis</taxon>
    </lineage>
</organism>
<keyword evidence="5" id="KW-0479">Metal-binding</keyword>
<keyword evidence="13" id="KW-1185">Reference proteome</keyword>